<dbReference type="SUPFAM" id="SSF55874">
    <property type="entry name" value="ATPase domain of HSP90 chaperone/DNA topoisomerase II/histidine kinase"/>
    <property type="match status" value="1"/>
</dbReference>
<dbReference type="SUPFAM" id="SSF158472">
    <property type="entry name" value="HAMP domain-like"/>
    <property type="match status" value="1"/>
</dbReference>
<proteinExistence type="predicted"/>
<keyword evidence="12 14" id="KW-0902">Two-component regulatory system</keyword>
<keyword evidence="19" id="KW-1185">Reference proteome</keyword>
<dbReference type="InterPro" id="IPR050482">
    <property type="entry name" value="Sensor_HK_TwoCompSys"/>
</dbReference>
<dbReference type="Pfam" id="PF13675">
    <property type="entry name" value="PilJ"/>
    <property type="match status" value="1"/>
</dbReference>
<keyword evidence="13 14" id="KW-0472">Membrane</keyword>
<evidence type="ECO:0000256" key="6">
    <source>
        <dbReference type="ARBA" id="ARBA00022679"/>
    </source>
</evidence>
<feature type="coiled-coil region" evidence="15">
    <location>
        <begin position="226"/>
        <end position="253"/>
    </location>
</feature>
<comment type="subcellular location">
    <subcellularLocation>
        <location evidence="2">Cell inner membrane</location>
        <topology evidence="2">Multi-pass membrane protein</topology>
    </subcellularLocation>
</comment>
<dbReference type="SMART" id="SM00387">
    <property type="entry name" value="HATPase_c"/>
    <property type="match status" value="1"/>
</dbReference>
<keyword evidence="8 14" id="KW-0547">Nucleotide-binding</keyword>
<evidence type="ECO:0000256" key="10">
    <source>
        <dbReference type="ARBA" id="ARBA00022840"/>
    </source>
</evidence>
<evidence type="ECO:0000256" key="9">
    <source>
        <dbReference type="ARBA" id="ARBA00022777"/>
    </source>
</evidence>
<dbReference type="SUPFAM" id="SSF55781">
    <property type="entry name" value="GAF domain-like"/>
    <property type="match status" value="1"/>
</dbReference>
<dbReference type="CDD" id="cd06225">
    <property type="entry name" value="HAMP"/>
    <property type="match status" value="1"/>
</dbReference>
<dbReference type="PROSITE" id="PS50885">
    <property type="entry name" value="HAMP"/>
    <property type="match status" value="1"/>
</dbReference>
<dbReference type="Pfam" id="PF07730">
    <property type="entry name" value="HisKA_3"/>
    <property type="match status" value="1"/>
</dbReference>
<keyword evidence="9 14" id="KW-0418">Kinase</keyword>
<evidence type="ECO:0000313" key="19">
    <source>
        <dbReference type="Proteomes" id="UP001163266"/>
    </source>
</evidence>
<evidence type="ECO:0000256" key="13">
    <source>
        <dbReference type="ARBA" id="ARBA00023136"/>
    </source>
</evidence>
<dbReference type="InterPro" id="IPR029095">
    <property type="entry name" value="NarX-like_N"/>
</dbReference>
<dbReference type="InterPro" id="IPR036890">
    <property type="entry name" value="HATPase_C_sf"/>
</dbReference>
<feature type="transmembrane region" description="Helical" evidence="16">
    <location>
        <begin position="160"/>
        <end position="184"/>
    </location>
</feature>
<keyword evidence="4 14" id="KW-0997">Cell inner membrane</keyword>
<evidence type="ECO:0000256" key="7">
    <source>
        <dbReference type="ARBA" id="ARBA00022692"/>
    </source>
</evidence>
<dbReference type="Gene3D" id="3.30.565.10">
    <property type="entry name" value="Histidine kinase-like ATPase, C-terminal domain"/>
    <property type="match status" value="1"/>
</dbReference>
<keyword evidence="11 16" id="KW-1133">Transmembrane helix</keyword>
<dbReference type="InterPro" id="IPR029016">
    <property type="entry name" value="GAF-like_dom_sf"/>
</dbReference>
<feature type="domain" description="HAMP" evidence="17">
    <location>
        <begin position="182"/>
        <end position="234"/>
    </location>
</feature>
<dbReference type="Gene3D" id="1.10.8.500">
    <property type="entry name" value="HAMP domain in histidine kinase"/>
    <property type="match status" value="1"/>
</dbReference>
<keyword evidence="10 14" id="KW-0067">ATP-binding</keyword>
<evidence type="ECO:0000313" key="18">
    <source>
        <dbReference type="EMBL" id="UZD54284.1"/>
    </source>
</evidence>
<keyword evidence="5" id="KW-0597">Phosphoprotein</keyword>
<feature type="transmembrane region" description="Helical" evidence="16">
    <location>
        <begin position="12"/>
        <end position="35"/>
    </location>
</feature>
<evidence type="ECO:0000256" key="5">
    <source>
        <dbReference type="ARBA" id="ARBA00022553"/>
    </source>
</evidence>
<dbReference type="Gene3D" id="1.20.5.1930">
    <property type="match status" value="1"/>
</dbReference>
<dbReference type="PANTHER" id="PTHR24421:SF10">
    <property type="entry name" value="NITRATE_NITRITE SENSOR PROTEIN NARQ"/>
    <property type="match status" value="1"/>
</dbReference>
<keyword evidence="3 14" id="KW-1003">Cell membrane</keyword>
<dbReference type="InterPro" id="IPR003594">
    <property type="entry name" value="HATPase_dom"/>
</dbReference>
<dbReference type="PANTHER" id="PTHR24421">
    <property type="entry name" value="NITRATE/NITRITE SENSOR PROTEIN NARX-RELATED"/>
    <property type="match status" value="1"/>
</dbReference>
<dbReference type="SMART" id="SM00304">
    <property type="entry name" value="HAMP"/>
    <property type="match status" value="1"/>
</dbReference>
<evidence type="ECO:0000256" key="12">
    <source>
        <dbReference type="ARBA" id="ARBA00023012"/>
    </source>
</evidence>
<dbReference type="Pfam" id="PF00672">
    <property type="entry name" value="HAMP"/>
    <property type="match status" value="1"/>
</dbReference>
<dbReference type="Pfam" id="PF02518">
    <property type="entry name" value="HATPase_c"/>
    <property type="match status" value="1"/>
</dbReference>
<evidence type="ECO:0000256" key="1">
    <source>
        <dbReference type="ARBA" id="ARBA00000085"/>
    </source>
</evidence>
<gene>
    <name evidence="18" type="ORF">OMP39_11445</name>
</gene>
<dbReference type="RefSeq" id="WP_264891853.1">
    <property type="nucleotide sequence ID" value="NZ_CP110257.1"/>
</dbReference>
<name>A0ABY6MP97_9BURK</name>
<evidence type="ECO:0000256" key="3">
    <source>
        <dbReference type="ARBA" id="ARBA00022475"/>
    </source>
</evidence>
<evidence type="ECO:0000256" key="15">
    <source>
        <dbReference type="SAM" id="Coils"/>
    </source>
</evidence>
<organism evidence="18 19">
    <name type="scientific">Caldimonas aquatica</name>
    <dbReference type="NCBI Taxonomy" id="376175"/>
    <lineage>
        <taxon>Bacteria</taxon>
        <taxon>Pseudomonadati</taxon>
        <taxon>Pseudomonadota</taxon>
        <taxon>Betaproteobacteria</taxon>
        <taxon>Burkholderiales</taxon>
        <taxon>Sphaerotilaceae</taxon>
        <taxon>Caldimonas</taxon>
    </lineage>
</organism>
<dbReference type="Gene3D" id="3.30.450.40">
    <property type="match status" value="1"/>
</dbReference>
<evidence type="ECO:0000259" key="17">
    <source>
        <dbReference type="PROSITE" id="PS50885"/>
    </source>
</evidence>
<evidence type="ECO:0000256" key="11">
    <source>
        <dbReference type="ARBA" id="ARBA00022989"/>
    </source>
</evidence>
<reference evidence="18" key="1">
    <citation type="submission" date="2022-10" db="EMBL/GenBank/DDBJ databases">
        <title>Complete genome sequence of Schlegelella aquatica LMG 23380.</title>
        <authorList>
            <person name="Musilova J."/>
            <person name="Kourilova X."/>
            <person name="Bezdicek M."/>
            <person name="Hermankova K."/>
            <person name="Obruca S."/>
            <person name="Sedlar K."/>
        </authorList>
    </citation>
    <scope>NUCLEOTIDE SEQUENCE</scope>
    <source>
        <strain evidence="18">LMG 23380</strain>
    </source>
</reference>
<evidence type="ECO:0000256" key="4">
    <source>
        <dbReference type="ARBA" id="ARBA00022519"/>
    </source>
</evidence>
<dbReference type="Gene3D" id="1.20.120.960">
    <property type="entry name" value="Histidine kinase NarX, sensor domain"/>
    <property type="match status" value="1"/>
</dbReference>
<protein>
    <recommendedName>
        <fullName evidence="14">Sensor protein</fullName>
        <ecNumber evidence="14">2.7.13.3</ecNumber>
    </recommendedName>
</protein>
<dbReference type="InterPro" id="IPR011712">
    <property type="entry name" value="Sig_transdc_His_kin_sub3_dim/P"/>
</dbReference>
<sequence length="636" mass="70256">MGFFRWKLSTKLFVVGITFLVLALGSTGLTLWVSWQLEGGAAAVNEAGRLRMMSYRLALALPHASPADLQAQAERFERGLDLLEHDDPRRPLFVPRDGEVHLRFLAVQDRWKELRARWLGPARPDGGRVLDEADAFVILVDDFVSSIEHHLSRWTALLHVVQFAIMGLALASAIALMYTGYLLVLEPLARLQRGLQRLAQGDFSERIEARTQDEFGDLARGFNLMAEQLGQAYGDLEDKVREKTARLEVKRERLSALYEISSFVSSATSIEALMQGFAKKVRTVAKADAVAVRWSDASRQRFVMAGNDCLPEPMAEAERCLVAGQCHCGTSDDAAPVRVIPIREARSGPALPHCEQAGYRTLVTVPVRTHQRTLGEIDLFYRGDVVLAEDERGLYEAMGQHLAGAMEALRAAAIERESAIAEERALLARELHDSIAQSLAFLKLQVPLLRQAVARADAEGIERVLGEIEMGIRESNADVRELLLHFRTRAHADDIEVALRTTLQKFEHQTGIGASLEVRGPGLPLDADVQIQVLHVVQEALSNVRKHAQATHAWVEVDQWPVWRCRIRDDGKGFDARSGAPDSTHVGLAIMRERAARIGATIEIQSAPGQGTSVLLTLPPRTAAAEQARTLPEAVS</sequence>
<evidence type="ECO:0000256" key="14">
    <source>
        <dbReference type="PIRNR" id="PIRNR003167"/>
    </source>
</evidence>
<dbReference type="InterPro" id="IPR003660">
    <property type="entry name" value="HAMP_dom"/>
</dbReference>
<dbReference type="EC" id="2.7.13.3" evidence="14"/>
<keyword evidence="15" id="KW-0175">Coiled coil</keyword>
<dbReference type="CDD" id="cd16917">
    <property type="entry name" value="HATPase_UhpB-NarQ-NarX-like"/>
    <property type="match status" value="1"/>
</dbReference>
<evidence type="ECO:0000256" key="8">
    <source>
        <dbReference type="ARBA" id="ARBA00022741"/>
    </source>
</evidence>
<dbReference type="EMBL" id="CP110257">
    <property type="protein sequence ID" value="UZD54284.1"/>
    <property type="molecule type" value="Genomic_DNA"/>
</dbReference>
<evidence type="ECO:0000256" key="2">
    <source>
        <dbReference type="ARBA" id="ARBA00004429"/>
    </source>
</evidence>
<keyword evidence="6 14" id="KW-0808">Transferase</keyword>
<accession>A0ABY6MP97</accession>
<dbReference type="Proteomes" id="UP001163266">
    <property type="component" value="Chromosome"/>
</dbReference>
<evidence type="ECO:0000256" key="16">
    <source>
        <dbReference type="SAM" id="Phobius"/>
    </source>
</evidence>
<comment type="catalytic activity">
    <reaction evidence="1 14">
        <text>ATP + protein L-histidine = ADP + protein N-phospho-L-histidine.</text>
        <dbReference type="EC" id="2.7.13.3"/>
    </reaction>
</comment>
<dbReference type="InterPro" id="IPR016380">
    <property type="entry name" value="Sig_transdc_His_kin_NarX/NarQ"/>
</dbReference>
<dbReference type="PIRSF" id="PIRSF003167">
    <property type="entry name" value="STHK_NarX/NarQ"/>
    <property type="match status" value="1"/>
</dbReference>
<keyword evidence="7 16" id="KW-0812">Transmembrane</keyword>
<dbReference type="InterPro" id="IPR042295">
    <property type="entry name" value="NarX-like_N_sf"/>
</dbReference>